<feature type="domain" description="Inosine/uridine-preferring nucleoside hydrolase" evidence="2">
    <location>
        <begin position="3"/>
        <end position="306"/>
    </location>
</feature>
<dbReference type="STRING" id="1202772.A0A1V9YYA3"/>
<proteinExistence type="inferred from homology"/>
<dbReference type="InterPro" id="IPR052775">
    <property type="entry name" value="IUN_hydrolase"/>
</dbReference>
<protein>
    <recommendedName>
        <fullName evidence="2">Inosine/uridine-preferring nucleoside hydrolase domain-containing protein</fullName>
    </recommendedName>
</protein>
<evidence type="ECO:0000256" key="1">
    <source>
        <dbReference type="ARBA" id="ARBA00009176"/>
    </source>
</evidence>
<keyword evidence="4" id="KW-1185">Reference proteome</keyword>
<dbReference type="AlphaFoldDB" id="A0A1V9YYA3"/>
<dbReference type="Gene3D" id="3.90.245.10">
    <property type="entry name" value="Ribonucleoside hydrolase-like"/>
    <property type="match status" value="2"/>
</dbReference>
<feature type="domain" description="Inosine/uridine-preferring nucleoside hydrolase" evidence="2">
    <location>
        <begin position="316"/>
        <end position="613"/>
    </location>
</feature>
<comment type="caution">
    <text evidence="3">The sequence shown here is derived from an EMBL/GenBank/DDBJ whole genome shotgun (WGS) entry which is preliminary data.</text>
</comment>
<dbReference type="Pfam" id="PF01156">
    <property type="entry name" value="IU_nuc_hydro"/>
    <property type="match status" value="2"/>
</dbReference>
<evidence type="ECO:0000313" key="3">
    <source>
        <dbReference type="EMBL" id="OQR90789.1"/>
    </source>
</evidence>
<reference evidence="3 4" key="1">
    <citation type="journal article" date="2014" name="Genome Biol. Evol.">
        <title>The secreted proteins of Achlya hypogyna and Thraustotheca clavata identify the ancestral oomycete secretome and reveal gene acquisitions by horizontal gene transfer.</title>
        <authorList>
            <person name="Misner I."/>
            <person name="Blouin N."/>
            <person name="Leonard G."/>
            <person name="Richards T.A."/>
            <person name="Lane C.E."/>
        </authorList>
    </citation>
    <scope>NUCLEOTIDE SEQUENCE [LARGE SCALE GENOMIC DNA]</scope>
    <source>
        <strain evidence="3 4">ATCC 48635</strain>
    </source>
</reference>
<name>A0A1V9YYA3_ACHHY</name>
<evidence type="ECO:0000259" key="2">
    <source>
        <dbReference type="Pfam" id="PF01156"/>
    </source>
</evidence>
<dbReference type="PANTHER" id="PTHR46190:SF1">
    <property type="entry name" value="SI:CH211-201H21.5"/>
    <property type="match status" value="1"/>
</dbReference>
<sequence>MKLVIDTDAGLDDAISILMAVNLLPSDSVLAITSVFGNVDLHQVNHNLKHILARTNHPKIPVFSGAATPLVSSVGEKWDGHGVDGLGGAIGLAPYVPPAANDAVPALIRLAQEHAHELTIVAIGPATNLALAATLDPNFVTNIKEVIYMGCTTEGRGNTTPHAEFNVACDPEAAHILLTRFAAKLTVVSWEAVSDAYLPWSFFDELVSGPTPTAAFIKAVCASFEKFRPHADNVVIEDESEHQHFVVCDAYAMALVLADVTNQVSFAHGQVIMDAGATRGGCLWTPASPGEGAVKLVHTFDLESFKRIMLLMPKKVVIDTDAGVDDAIALLLAVNLLPRGSVVGVTSVFGNVDLHQVNHNLREILAQSAEPTIPVFSGAAGPIVGSVSNKWDGHGIDGLGGSVGVAPYSSPTTNDAVPALIRLAQEHAHELTIVAIGPATNLALAATLDPNFVANIKEVIYMGCTTEGRGNTTPHAEFNVACDPEAAHILLTRFAAKLTVVSWETVCAAHVPWPFYDELVALPTPLAAFFARIFRAYLRYRPDAADHHGKAQSFILCDAYATALLVADVAMHTVNARGSVLLDAGPTRGACEWAATAAPATTVVKTFDVPRFQTLLRRLIEGVASVE</sequence>
<dbReference type="OrthoDB" id="186496at2759"/>
<dbReference type="InterPro" id="IPR001910">
    <property type="entry name" value="Inosine/uridine_hydrolase_dom"/>
</dbReference>
<comment type="similarity">
    <text evidence="1">Belongs to the IUNH family.</text>
</comment>
<dbReference type="Proteomes" id="UP000243579">
    <property type="component" value="Unassembled WGS sequence"/>
</dbReference>
<dbReference type="GO" id="GO:0016799">
    <property type="term" value="F:hydrolase activity, hydrolyzing N-glycosyl compounds"/>
    <property type="evidence" value="ECO:0007669"/>
    <property type="project" value="InterPro"/>
</dbReference>
<gene>
    <name evidence="3" type="ORF">ACHHYP_05243</name>
</gene>
<accession>A0A1V9YYA3</accession>
<dbReference type="PANTHER" id="PTHR46190">
    <property type="entry name" value="SI:CH211-201H21.5-RELATED"/>
    <property type="match status" value="1"/>
</dbReference>
<evidence type="ECO:0000313" key="4">
    <source>
        <dbReference type="Proteomes" id="UP000243579"/>
    </source>
</evidence>
<dbReference type="SUPFAM" id="SSF53590">
    <property type="entry name" value="Nucleoside hydrolase"/>
    <property type="match status" value="2"/>
</dbReference>
<dbReference type="EMBL" id="JNBR01000581">
    <property type="protein sequence ID" value="OQR90789.1"/>
    <property type="molecule type" value="Genomic_DNA"/>
</dbReference>
<organism evidence="3 4">
    <name type="scientific">Achlya hypogyna</name>
    <name type="common">Oomycete</name>
    <name type="synonym">Protoachlya hypogyna</name>
    <dbReference type="NCBI Taxonomy" id="1202772"/>
    <lineage>
        <taxon>Eukaryota</taxon>
        <taxon>Sar</taxon>
        <taxon>Stramenopiles</taxon>
        <taxon>Oomycota</taxon>
        <taxon>Saprolegniomycetes</taxon>
        <taxon>Saprolegniales</taxon>
        <taxon>Achlyaceae</taxon>
        <taxon>Achlya</taxon>
    </lineage>
</organism>
<dbReference type="InterPro" id="IPR036452">
    <property type="entry name" value="Ribo_hydro-like"/>
</dbReference>